<dbReference type="GO" id="GO:0016289">
    <property type="term" value="F:acyl-CoA hydrolase activity"/>
    <property type="evidence" value="ECO:0007669"/>
    <property type="project" value="UniProtKB-ARBA"/>
</dbReference>
<keyword evidence="1 3" id="KW-0378">Hydrolase</keyword>
<dbReference type="PANTHER" id="PTHR42856">
    <property type="entry name" value="ACYL-COENZYME A THIOESTERASE PAAI"/>
    <property type="match status" value="1"/>
</dbReference>
<organism evidence="3">
    <name type="scientific">Dehalogenimonas sp. 4OHTPN</name>
    <dbReference type="NCBI Taxonomy" id="3166643"/>
    <lineage>
        <taxon>Bacteria</taxon>
        <taxon>Bacillati</taxon>
        <taxon>Chloroflexota</taxon>
        <taxon>Dehalococcoidia</taxon>
        <taxon>Dehalococcoidales</taxon>
        <taxon>Dehalococcoidaceae</taxon>
        <taxon>Dehalogenimonas</taxon>
    </lineage>
</organism>
<proteinExistence type="predicted"/>
<evidence type="ECO:0000259" key="2">
    <source>
        <dbReference type="Pfam" id="PF03061"/>
    </source>
</evidence>
<accession>A0AAU8G8X5</accession>
<dbReference type="NCBIfam" id="TIGR00369">
    <property type="entry name" value="unchar_dom_1"/>
    <property type="match status" value="1"/>
</dbReference>
<dbReference type="InterPro" id="IPR052723">
    <property type="entry name" value="Acyl-CoA_thioesterase_PaaI"/>
</dbReference>
<reference evidence="3" key="1">
    <citation type="submission" date="2024-06" db="EMBL/GenBank/DDBJ databases">
        <title>A Novel Isolate, Dehalogenimonas sp. Strain 4OHTPN, Dechlorinates Aromatic 4 Hydroxy chlorothalonil by a Novel Reductive Dehalogenase.</title>
        <authorList>
            <person name="Liu G."/>
        </authorList>
    </citation>
    <scope>NUCLEOTIDE SEQUENCE</scope>
    <source>
        <strain evidence="3">4OHTPN</strain>
    </source>
</reference>
<dbReference type="Gene3D" id="3.10.129.10">
    <property type="entry name" value="Hotdog Thioesterase"/>
    <property type="match status" value="1"/>
</dbReference>
<dbReference type="InterPro" id="IPR006683">
    <property type="entry name" value="Thioestr_dom"/>
</dbReference>
<dbReference type="SUPFAM" id="SSF54637">
    <property type="entry name" value="Thioesterase/thiol ester dehydrase-isomerase"/>
    <property type="match status" value="1"/>
</dbReference>
<dbReference type="CDD" id="cd03443">
    <property type="entry name" value="PaaI_thioesterase"/>
    <property type="match status" value="1"/>
</dbReference>
<feature type="domain" description="Thioesterase" evidence="2">
    <location>
        <begin position="49"/>
        <end position="117"/>
    </location>
</feature>
<dbReference type="InterPro" id="IPR029069">
    <property type="entry name" value="HotDog_dom_sf"/>
</dbReference>
<dbReference type="RefSeq" id="WP_353713857.1">
    <property type="nucleotide sequence ID" value="NZ_CP159307.1"/>
</dbReference>
<sequence>MSQENIQLMRQAAAAEPAWRLLGIELVEISEGFARVRLRVKPEFCNFVGTIHGGIIMTLADSAFGYAVNSVKHPTVAAQFNTHFLNPCEPGDELEAECQVIKAGKRAVMAEIRVATSYGKVIARATGTGIPLVEGKEPI</sequence>
<name>A0AAU8G8X5_9CHLR</name>
<evidence type="ECO:0000256" key="1">
    <source>
        <dbReference type="ARBA" id="ARBA00022801"/>
    </source>
</evidence>
<dbReference type="AlphaFoldDB" id="A0AAU8G8X5"/>
<dbReference type="EC" id="3.1.2.-" evidence="3"/>
<gene>
    <name evidence="3" type="ORF">ABV300_05255</name>
</gene>
<dbReference type="PANTHER" id="PTHR42856:SF1">
    <property type="entry name" value="ACYL-COENZYME A THIOESTERASE PAAI"/>
    <property type="match status" value="1"/>
</dbReference>
<dbReference type="EMBL" id="CP159307">
    <property type="protein sequence ID" value="XCH32584.1"/>
    <property type="molecule type" value="Genomic_DNA"/>
</dbReference>
<dbReference type="InterPro" id="IPR003736">
    <property type="entry name" value="PAAI_dom"/>
</dbReference>
<protein>
    <submittedName>
        <fullName evidence="3">PaaI family thioesterase</fullName>
        <ecNumber evidence="3">3.1.2.-</ecNumber>
    </submittedName>
</protein>
<evidence type="ECO:0000313" key="3">
    <source>
        <dbReference type="EMBL" id="XCH32584.1"/>
    </source>
</evidence>
<dbReference type="Pfam" id="PF03061">
    <property type="entry name" value="4HBT"/>
    <property type="match status" value="1"/>
</dbReference>